<dbReference type="STRING" id="1077348.A0A2G8RWD7"/>
<evidence type="ECO:0000256" key="1">
    <source>
        <dbReference type="SAM" id="SignalP"/>
    </source>
</evidence>
<dbReference type="AlphaFoldDB" id="A0A2G8RWD7"/>
<dbReference type="OrthoDB" id="3268051at2759"/>
<name>A0A2G8RWD7_9APHY</name>
<protein>
    <recommendedName>
        <fullName evidence="4">GH16 domain-containing protein</fullName>
    </recommendedName>
</protein>
<comment type="caution">
    <text evidence="2">The sequence shown here is derived from an EMBL/GenBank/DDBJ whole genome shotgun (WGS) entry which is preliminary data.</text>
</comment>
<keyword evidence="3" id="KW-1185">Reference proteome</keyword>
<dbReference type="Gene3D" id="2.60.120.200">
    <property type="match status" value="1"/>
</dbReference>
<evidence type="ECO:0008006" key="4">
    <source>
        <dbReference type="Google" id="ProtNLM"/>
    </source>
</evidence>
<evidence type="ECO:0000313" key="2">
    <source>
        <dbReference type="EMBL" id="PIL25829.1"/>
    </source>
</evidence>
<proteinExistence type="predicted"/>
<dbReference type="EMBL" id="AYKW01000045">
    <property type="protein sequence ID" value="PIL25829.1"/>
    <property type="molecule type" value="Genomic_DNA"/>
</dbReference>
<accession>A0A2G8RWD7</accession>
<organism evidence="2 3">
    <name type="scientific">Ganoderma sinense ZZ0214-1</name>
    <dbReference type="NCBI Taxonomy" id="1077348"/>
    <lineage>
        <taxon>Eukaryota</taxon>
        <taxon>Fungi</taxon>
        <taxon>Dikarya</taxon>
        <taxon>Basidiomycota</taxon>
        <taxon>Agaricomycotina</taxon>
        <taxon>Agaricomycetes</taxon>
        <taxon>Polyporales</taxon>
        <taxon>Polyporaceae</taxon>
        <taxon>Ganoderma</taxon>
    </lineage>
</organism>
<gene>
    <name evidence="2" type="ORF">GSI_11582</name>
</gene>
<feature type="chain" id="PRO_5013668100" description="GH16 domain-containing protein" evidence="1">
    <location>
        <begin position="20"/>
        <end position="95"/>
    </location>
</feature>
<evidence type="ECO:0000313" key="3">
    <source>
        <dbReference type="Proteomes" id="UP000230002"/>
    </source>
</evidence>
<dbReference type="Proteomes" id="UP000230002">
    <property type="component" value="Unassembled WGS sequence"/>
</dbReference>
<feature type="signal peptide" evidence="1">
    <location>
        <begin position="1"/>
        <end position="19"/>
    </location>
</feature>
<sequence>MRFLATLGVLSWSAAQTLAAYNLVQSFSGSNFFEGWDFFDGFDNTTNGDVNFLSEADADASKLTFVNDAGRAIIKVDNTTFVPFNLKRNSVSPRL</sequence>
<keyword evidence="1" id="KW-0732">Signal</keyword>
<dbReference type="Pfam" id="PF26113">
    <property type="entry name" value="GH16_XgeA"/>
    <property type="match status" value="1"/>
</dbReference>
<reference evidence="2 3" key="1">
    <citation type="journal article" date="2015" name="Sci. Rep.">
        <title>Chromosome-level genome map provides insights into diverse defense mechanisms in the medicinal fungus Ganoderma sinense.</title>
        <authorList>
            <person name="Zhu Y."/>
            <person name="Xu J."/>
            <person name="Sun C."/>
            <person name="Zhou S."/>
            <person name="Xu H."/>
            <person name="Nelson D.R."/>
            <person name="Qian J."/>
            <person name="Song J."/>
            <person name="Luo H."/>
            <person name="Xiang L."/>
            <person name="Li Y."/>
            <person name="Xu Z."/>
            <person name="Ji A."/>
            <person name="Wang L."/>
            <person name="Lu S."/>
            <person name="Hayward A."/>
            <person name="Sun W."/>
            <person name="Li X."/>
            <person name="Schwartz D.C."/>
            <person name="Wang Y."/>
            <person name="Chen S."/>
        </authorList>
    </citation>
    <scope>NUCLEOTIDE SEQUENCE [LARGE SCALE GENOMIC DNA]</scope>
    <source>
        <strain evidence="2 3">ZZ0214-1</strain>
    </source>
</reference>